<accession>A0A5J9WRV8</accession>
<reference evidence="2 3" key="1">
    <citation type="journal article" date="2019" name="Sci. Rep.">
        <title>A high-quality genome of Eragrostis curvula grass provides insights into Poaceae evolution and supports new strategies to enhance forage quality.</title>
        <authorList>
            <person name="Carballo J."/>
            <person name="Santos B.A.C.M."/>
            <person name="Zappacosta D."/>
            <person name="Garbus I."/>
            <person name="Selva J.P."/>
            <person name="Gallo C.A."/>
            <person name="Diaz A."/>
            <person name="Albertini E."/>
            <person name="Caccamo M."/>
            <person name="Echenique V."/>
        </authorList>
    </citation>
    <scope>NUCLEOTIDE SEQUENCE [LARGE SCALE GENOMIC DNA]</scope>
    <source>
        <strain evidence="3">cv. Victoria</strain>
        <tissue evidence="2">Leaf</tissue>
    </source>
</reference>
<feature type="compositionally biased region" description="Polar residues" evidence="1">
    <location>
        <begin position="43"/>
        <end position="52"/>
    </location>
</feature>
<organism evidence="2 3">
    <name type="scientific">Eragrostis curvula</name>
    <name type="common">weeping love grass</name>
    <dbReference type="NCBI Taxonomy" id="38414"/>
    <lineage>
        <taxon>Eukaryota</taxon>
        <taxon>Viridiplantae</taxon>
        <taxon>Streptophyta</taxon>
        <taxon>Embryophyta</taxon>
        <taxon>Tracheophyta</taxon>
        <taxon>Spermatophyta</taxon>
        <taxon>Magnoliopsida</taxon>
        <taxon>Liliopsida</taxon>
        <taxon>Poales</taxon>
        <taxon>Poaceae</taxon>
        <taxon>PACMAD clade</taxon>
        <taxon>Chloridoideae</taxon>
        <taxon>Eragrostideae</taxon>
        <taxon>Eragrostidinae</taxon>
        <taxon>Eragrostis</taxon>
    </lineage>
</organism>
<dbReference type="Proteomes" id="UP000324897">
    <property type="component" value="Chromosome 6"/>
</dbReference>
<evidence type="ECO:0000313" key="2">
    <source>
        <dbReference type="EMBL" id="TVU50080.1"/>
    </source>
</evidence>
<sequence length="229" mass="24255">MVPIPLGPSFQQHYPAPNQIASITTYDPSAVKMGQEVTRSEGGCTSTQNTSFPEWPDVVSGMSTNNGGVGPRRQTEHHGGQRQGPPLLVDVDDNASCLDAVRTSERHGQGIEEDFVGEDVVEQEQALGVAMMRVQVGIWETDPDTGAGAHVDEALRLAVAAEVLSGEQQPVPWEEPGLQEAGVGSAAPPELADHPETDVLCDVISEKMVGDLGDQLGDEPCPVSLLQAE</sequence>
<evidence type="ECO:0000313" key="3">
    <source>
        <dbReference type="Proteomes" id="UP000324897"/>
    </source>
</evidence>
<name>A0A5J9WRV8_9POAL</name>
<dbReference type="Gramene" id="TVU50080">
    <property type="protein sequence ID" value="TVU50080"/>
    <property type="gene ID" value="EJB05_01437"/>
</dbReference>
<keyword evidence="3" id="KW-1185">Reference proteome</keyword>
<feature type="region of interest" description="Disordered" evidence="1">
    <location>
        <begin position="168"/>
        <end position="193"/>
    </location>
</feature>
<proteinExistence type="predicted"/>
<dbReference type="AlphaFoldDB" id="A0A5J9WRV8"/>
<feature type="region of interest" description="Disordered" evidence="1">
    <location>
        <begin position="40"/>
        <end position="91"/>
    </location>
</feature>
<dbReference type="EMBL" id="RWGY01000002">
    <property type="protein sequence ID" value="TVU50080.1"/>
    <property type="molecule type" value="Genomic_DNA"/>
</dbReference>
<evidence type="ECO:0000256" key="1">
    <source>
        <dbReference type="SAM" id="MobiDB-lite"/>
    </source>
</evidence>
<comment type="caution">
    <text evidence="2">The sequence shown here is derived from an EMBL/GenBank/DDBJ whole genome shotgun (WGS) entry which is preliminary data.</text>
</comment>
<protein>
    <submittedName>
        <fullName evidence="2">Uncharacterized protein</fullName>
    </submittedName>
</protein>
<gene>
    <name evidence="2" type="ORF">EJB05_01437</name>
</gene>